<reference evidence="1 2" key="1">
    <citation type="journal article" date="2014" name="PLoS Genet.">
        <title>The Genome of Spironucleus salmonicida Highlights a Fish Pathogen Adapted to Fluctuating Environments.</title>
        <authorList>
            <person name="Xu F."/>
            <person name="Jerlstrom-Hultqvist J."/>
            <person name="Einarsson E."/>
            <person name="Astvaldsson A."/>
            <person name="Svard S.G."/>
            <person name="Andersson J.O."/>
        </authorList>
    </citation>
    <scope>NUCLEOTIDE SEQUENCE</scope>
    <source>
        <strain evidence="2">ATCC 50377</strain>
    </source>
</reference>
<sequence>MDNSLKRQQKADIGQAFALMHGMRPIPRTLNAKTQLDSKFLQLADALQEIDAQEEINIDHQINMDSDLSINEKIKMGIRAANHLLKKTFKIEKRIQQIEEFYMKELWNGQQEILSNLE</sequence>
<accession>V6LLX9</accession>
<reference evidence="2" key="2">
    <citation type="submission" date="2020-12" db="EMBL/GenBank/DDBJ databases">
        <title>New Spironucleus salmonicida genome in near-complete chromosomes.</title>
        <authorList>
            <person name="Xu F."/>
            <person name="Kurt Z."/>
            <person name="Jimenez-Gonzalez A."/>
            <person name="Astvaldsson A."/>
            <person name="Andersson J.O."/>
            <person name="Svard S.G."/>
        </authorList>
    </citation>
    <scope>NUCLEOTIDE SEQUENCE</scope>
    <source>
        <strain evidence="2">ATCC 50377</strain>
    </source>
</reference>
<dbReference type="VEuPathDB" id="GiardiaDB:SS50377_25101"/>
<dbReference type="Proteomes" id="UP000018208">
    <property type="component" value="Unassembled WGS sequence"/>
</dbReference>
<dbReference type="EMBL" id="AUWU02000005">
    <property type="protein sequence ID" value="KAH0572986.1"/>
    <property type="molecule type" value="Genomic_DNA"/>
</dbReference>
<protein>
    <submittedName>
        <fullName evidence="1">Uncharacterized protein</fullName>
    </submittedName>
</protein>
<proteinExistence type="predicted"/>
<name>V6LLX9_9EUKA</name>
<gene>
    <name evidence="1" type="ORF">SS50377_15429</name>
    <name evidence="2" type="ORF">SS50377_25101</name>
</gene>
<organism evidence="1">
    <name type="scientific">Spironucleus salmonicida</name>
    <dbReference type="NCBI Taxonomy" id="348837"/>
    <lineage>
        <taxon>Eukaryota</taxon>
        <taxon>Metamonada</taxon>
        <taxon>Diplomonadida</taxon>
        <taxon>Hexamitidae</taxon>
        <taxon>Hexamitinae</taxon>
        <taxon>Spironucleus</taxon>
    </lineage>
</organism>
<dbReference type="AlphaFoldDB" id="V6LLX9"/>
<keyword evidence="3" id="KW-1185">Reference proteome</keyword>
<evidence type="ECO:0000313" key="1">
    <source>
        <dbReference type="EMBL" id="EST44716.1"/>
    </source>
</evidence>
<dbReference type="EMBL" id="KI546113">
    <property type="protein sequence ID" value="EST44716.1"/>
    <property type="molecule type" value="Genomic_DNA"/>
</dbReference>
<evidence type="ECO:0000313" key="3">
    <source>
        <dbReference type="Proteomes" id="UP000018208"/>
    </source>
</evidence>
<evidence type="ECO:0000313" key="2">
    <source>
        <dbReference type="EMBL" id="KAH0572986.1"/>
    </source>
</evidence>